<keyword evidence="4" id="KW-1185">Reference proteome</keyword>
<protein>
    <submittedName>
        <fullName evidence="3">Serine/Threonine kinase, putative</fullName>
    </submittedName>
</protein>
<evidence type="ECO:0000313" key="4">
    <source>
        <dbReference type="Proteomes" id="UP000009168"/>
    </source>
</evidence>
<dbReference type="RefSeq" id="XP_001011935.2">
    <property type="nucleotide sequence ID" value="XM_001011935.2"/>
</dbReference>
<feature type="chain" id="PRO_5004201825" evidence="2">
    <location>
        <begin position="26"/>
        <end position="1818"/>
    </location>
</feature>
<evidence type="ECO:0000256" key="1">
    <source>
        <dbReference type="SAM" id="Phobius"/>
    </source>
</evidence>
<dbReference type="KEGG" id="tet:TTHERM_00394630"/>
<organism evidence="3 4">
    <name type="scientific">Tetrahymena thermophila (strain SB210)</name>
    <dbReference type="NCBI Taxonomy" id="312017"/>
    <lineage>
        <taxon>Eukaryota</taxon>
        <taxon>Sar</taxon>
        <taxon>Alveolata</taxon>
        <taxon>Ciliophora</taxon>
        <taxon>Intramacronucleata</taxon>
        <taxon>Oligohymenophorea</taxon>
        <taxon>Hymenostomatida</taxon>
        <taxon>Tetrahymenina</taxon>
        <taxon>Tetrahymenidae</taxon>
        <taxon>Tetrahymena</taxon>
    </lineage>
</organism>
<dbReference type="GeneID" id="7822705"/>
<dbReference type="EMBL" id="GG662770">
    <property type="protein sequence ID" value="EAR91690.2"/>
    <property type="molecule type" value="Genomic_DNA"/>
</dbReference>
<feature type="transmembrane region" description="Helical" evidence="1">
    <location>
        <begin position="1756"/>
        <end position="1781"/>
    </location>
</feature>
<evidence type="ECO:0000256" key="2">
    <source>
        <dbReference type="SAM" id="SignalP"/>
    </source>
</evidence>
<dbReference type="InParanoid" id="Q232Z0"/>
<evidence type="ECO:0000313" key="3">
    <source>
        <dbReference type="EMBL" id="EAR91690.2"/>
    </source>
</evidence>
<proteinExistence type="predicted"/>
<dbReference type="Proteomes" id="UP000009168">
    <property type="component" value="Unassembled WGS sequence"/>
</dbReference>
<dbReference type="OrthoDB" id="10011303at2759"/>
<accession>Q232Z0</accession>
<name>Q232Z0_TETTS</name>
<sequence length="1818" mass="201659">MRVEIWRLNLITCFFFKILIKEIYGANAACATANTQALCQNAGGCNGVWDNTNLVCYDCTVDQNTCQNNCLRRWINGSCVNKCTNAQNLADCNACYGSWNNLANQCYDCMQDQSTCNDVCNRYWINGFCWDCDGSQVTCLDTNKCKGAWIAASSSCQVCWPNQSYCNACNRFWDTSVAPPTCINCQQDQTTCETGAKCNGYWNSSTSFCTVCSLNQANCQGSICNGTWNSVTGTCTNCNNDSRQCGLCNKNFLFGQCVDCNSGYNTCTSITYCNGQWDTVNAVCIICNQSQTICQTTGAGNCNGTWQTSPAPARCNKCQNSLTECTKCGLNWIPGVPKCLNCSQDQATCQNTAICNGVWNSSTNTCLICNLDAGTCSSCPLLRTWDPQTPSSNLCLNCYKDQPTCTQCNYFWVPSNSYYDPSVQNICINCNSSQDYCTNKLKCNGIWDPVNSVCSQQCNLSLAQCNSCSGSWDNTNKLCNVCSKTQAECNICGNQWVLGQCINCQQSQAVCQAATCSGIWNASNSPKCLVCNENSTNCKKCGGFWIDSQCLKCDTNSTICTQCGGIYNTISQTCVLLNDQFTCNQLMQGQLSTQGLSSFLEPYWNGVLCVDCQASQYICNKECFRVWTNNACSTQSCNTDQYTCESICFLHWNYYQNACYFDDVNQNSICTISNDSVMVNGSCIQCHASQDLCVNQCNQAYTPNGLRTWTNNKCTDCQADQNTCTNVCKMNWIKITAGAQNKYVCIQCNSDMYNCSMCQGKWDSVNTVCNNIGTFCNSSSTNCSNCSFIPTLQFLYSSTSSQCYYCNLNQFTCETACKSLWLPNLQYCEVLTTQDYCQLNNRGYWNPATNSCSLCNSSSAACTLCSQYNIWNSQQNVCQNINLGQQYCPTSANGGNFVWVTDSLSTLYGISLQNGRCVTCNLSLNVCQNACQRSWDATNSVCLTCNYSQSVCENNCLMNWVPQSSQKCALCNANQNTCVNICNWYWNSQANTCINCNKDQITCQNPSTCNGSWNSSTNLCQFCNLSQAICEKSCFFIYSQQNNSCINCQSSQQVCQQQCGYIWNPTLPANTNCILCNQSQAICQATGQYQCNGFWLASNKCTQIKCNQDQNTCVNKCIMVWNSIQNLCQACSQTQYKQTTAVDPFYTCLNCNQLILAADCSNNCKLNQFFWDTTIATQYKCRQCTALEYWNGSQCILCTTIDPNCNWCQQVGGTATCLGCSNNYRVKTTTQCSCDGDRIPNASGVCTLCSSLIANCSLCSSITTCGTCAQGYSWDSTNKVCRAKFTFTSNTLSGIAFLTDFTFTLSYPNANNPTNAPIIYAVYLYDSITAYNTELSNFLNQQISVGVLYQKGLAQNTGYSVKLKTGNPVLAPLLILNGQVIPPEDQILIFTVTQQFSYLDQFTKYINQMSSILTPQDFYYKQYSDELVNQYYQNACSNCPTGVTCIANTQQCNCALQGANMTLYDCSGLDSSQFNQLATNLFSYFKSTNTSAQSQQKLTQLLLQVGTTGNSNMSTDLFQFYASLLPNYVNSKTTPTASDYLNFIDIIRKVVTYTDYMVTNNLATSASQIYYPHDMIQYAIIAVLDYQNTYTLETLQNNRLSAAAVSALSDLVTTLDVYQLQYGSTKPPIYSQSSSLTKGGAVKAARFFYNSDPYFIGNSTFTSYTNYPFIEYFVYQKSGSTYKRQDVNFTFIFTVSEVKQSTKCVMRQGDYLVLCGSQQSDTTNLKITCVCTNSATLIEKTILVEPIVTTSSSNNYILYIILGCSLGGALVIFLGFLFVYLKKQALNDKFKILKKQKDGSRAIDPNLSLSDYDLEIKE</sequence>
<feature type="signal peptide" evidence="2">
    <location>
        <begin position="1"/>
        <end position="25"/>
    </location>
</feature>
<keyword evidence="1" id="KW-1133">Transmembrane helix</keyword>
<keyword evidence="2" id="KW-0732">Signal</keyword>
<keyword evidence="3" id="KW-0808">Transferase</keyword>
<dbReference type="eggNOG" id="ENOG502R2J5">
    <property type="taxonomic scope" value="Eukaryota"/>
</dbReference>
<keyword evidence="1" id="KW-0472">Membrane</keyword>
<dbReference type="GO" id="GO:0016301">
    <property type="term" value="F:kinase activity"/>
    <property type="evidence" value="ECO:0007669"/>
    <property type="project" value="UniProtKB-KW"/>
</dbReference>
<dbReference type="InterPro" id="IPR009030">
    <property type="entry name" value="Growth_fac_rcpt_cys_sf"/>
</dbReference>
<keyword evidence="3" id="KW-0418">Kinase</keyword>
<keyword evidence="1" id="KW-0812">Transmembrane</keyword>
<dbReference type="HOGENOM" id="CLU_238264_0_0_1"/>
<dbReference type="SUPFAM" id="SSF57184">
    <property type="entry name" value="Growth factor receptor domain"/>
    <property type="match status" value="1"/>
</dbReference>
<reference evidence="4" key="1">
    <citation type="journal article" date="2006" name="PLoS Biol.">
        <title>Macronuclear genome sequence of the ciliate Tetrahymena thermophila, a model eukaryote.</title>
        <authorList>
            <person name="Eisen J.A."/>
            <person name="Coyne R.S."/>
            <person name="Wu M."/>
            <person name="Wu D."/>
            <person name="Thiagarajan M."/>
            <person name="Wortman J.R."/>
            <person name="Badger J.H."/>
            <person name="Ren Q."/>
            <person name="Amedeo P."/>
            <person name="Jones K.M."/>
            <person name="Tallon L.J."/>
            <person name="Delcher A.L."/>
            <person name="Salzberg S.L."/>
            <person name="Silva J.C."/>
            <person name="Haas B.J."/>
            <person name="Majoros W.H."/>
            <person name="Farzad M."/>
            <person name="Carlton J.M."/>
            <person name="Smith R.K. Jr."/>
            <person name="Garg J."/>
            <person name="Pearlman R.E."/>
            <person name="Karrer K.M."/>
            <person name="Sun L."/>
            <person name="Manning G."/>
            <person name="Elde N.C."/>
            <person name="Turkewitz A.P."/>
            <person name="Asai D.J."/>
            <person name="Wilkes D.E."/>
            <person name="Wang Y."/>
            <person name="Cai H."/>
            <person name="Collins K."/>
            <person name="Stewart B.A."/>
            <person name="Lee S.R."/>
            <person name="Wilamowska K."/>
            <person name="Weinberg Z."/>
            <person name="Ruzzo W.L."/>
            <person name="Wloga D."/>
            <person name="Gaertig J."/>
            <person name="Frankel J."/>
            <person name="Tsao C.-C."/>
            <person name="Gorovsky M.A."/>
            <person name="Keeling P.J."/>
            <person name="Waller R.F."/>
            <person name="Patron N.J."/>
            <person name="Cherry J.M."/>
            <person name="Stover N.A."/>
            <person name="Krieger C.J."/>
            <person name="del Toro C."/>
            <person name="Ryder H.F."/>
            <person name="Williamson S.C."/>
            <person name="Barbeau R.A."/>
            <person name="Hamilton E.P."/>
            <person name="Orias E."/>
        </authorList>
    </citation>
    <scope>NUCLEOTIDE SEQUENCE [LARGE SCALE GENOMIC DNA]</scope>
    <source>
        <strain evidence="4">SB210</strain>
    </source>
</reference>
<gene>
    <name evidence="3" type="ORF">TTHERM_00394630</name>
</gene>